<dbReference type="InterPro" id="IPR001610">
    <property type="entry name" value="PAC"/>
</dbReference>
<keyword evidence="12" id="KW-1185">Reference proteome</keyword>
<dbReference type="InterPro" id="IPR004358">
    <property type="entry name" value="Sig_transdc_His_kin-like_C"/>
</dbReference>
<comment type="caution">
    <text evidence="11">The sequence shown here is derived from an EMBL/GenBank/DDBJ whole genome shotgun (WGS) entry which is preliminary data.</text>
</comment>
<evidence type="ECO:0000256" key="1">
    <source>
        <dbReference type="ARBA" id="ARBA00000085"/>
    </source>
</evidence>
<feature type="domain" description="Histidine kinase" evidence="8">
    <location>
        <begin position="344"/>
        <end position="559"/>
    </location>
</feature>
<dbReference type="SMART" id="SM00086">
    <property type="entry name" value="PAC"/>
    <property type="match status" value="1"/>
</dbReference>
<dbReference type="PROSITE" id="PS50109">
    <property type="entry name" value="HIS_KIN"/>
    <property type="match status" value="1"/>
</dbReference>
<dbReference type="Gene3D" id="3.30.450.40">
    <property type="match status" value="1"/>
</dbReference>
<dbReference type="InterPro" id="IPR000014">
    <property type="entry name" value="PAS"/>
</dbReference>
<dbReference type="InterPro" id="IPR050736">
    <property type="entry name" value="Sensor_HK_Regulatory"/>
</dbReference>
<dbReference type="SUPFAM" id="SSF55781">
    <property type="entry name" value="GAF domain-like"/>
    <property type="match status" value="1"/>
</dbReference>
<dbReference type="eggNOG" id="COG2203">
    <property type="taxonomic scope" value="Bacteria"/>
</dbReference>
<dbReference type="InterPro" id="IPR036890">
    <property type="entry name" value="HATPase_C_sf"/>
</dbReference>
<dbReference type="InterPro" id="IPR003018">
    <property type="entry name" value="GAF"/>
</dbReference>
<dbReference type="InterPro" id="IPR005467">
    <property type="entry name" value="His_kinase_dom"/>
</dbReference>
<dbReference type="InterPro" id="IPR013655">
    <property type="entry name" value="PAS_fold_3"/>
</dbReference>
<dbReference type="eggNOG" id="COG4251">
    <property type="taxonomic scope" value="Bacteria"/>
</dbReference>
<dbReference type="PANTHER" id="PTHR43711">
    <property type="entry name" value="TWO-COMPONENT HISTIDINE KINASE"/>
    <property type="match status" value="1"/>
</dbReference>
<feature type="domain" description="PAC" evidence="10">
    <location>
        <begin position="272"/>
        <end position="326"/>
    </location>
</feature>
<evidence type="ECO:0000256" key="5">
    <source>
        <dbReference type="ARBA" id="ARBA00022777"/>
    </source>
</evidence>
<dbReference type="NCBIfam" id="TIGR00229">
    <property type="entry name" value="sensory_box"/>
    <property type="match status" value="1"/>
</dbReference>
<dbReference type="Gene3D" id="3.30.450.20">
    <property type="entry name" value="PAS domain"/>
    <property type="match status" value="1"/>
</dbReference>
<evidence type="ECO:0000259" key="9">
    <source>
        <dbReference type="PROSITE" id="PS50112"/>
    </source>
</evidence>
<proteinExistence type="predicted"/>
<accession>M7N5I1</accession>
<feature type="coiled-coil region" evidence="7">
    <location>
        <begin position="310"/>
        <end position="337"/>
    </location>
</feature>
<evidence type="ECO:0000256" key="2">
    <source>
        <dbReference type="ARBA" id="ARBA00012438"/>
    </source>
</evidence>
<dbReference type="STRING" id="1279009.ADICEAN_02359"/>
<dbReference type="SMART" id="SM00388">
    <property type="entry name" value="HisKA"/>
    <property type="match status" value="1"/>
</dbReference>
<dbReference type="Proteomes" id="UP000011910">
    <property type="component" value="Unassembled WGS sequence"/>
</dbReference>
<dbReference type="SUPFAM" id="SSF47384">
    <property type="entry name" value="Homodimeric domain of signal transducing histidine kinase"/>
    <property type="match status" value="1"/>
</dbReference>
<dbReference type="Pfam" id="PF08447">
    <property type="entry name" value="PAS_3"/>
    <property type="match status" value="1"/>
</dbReference>
<evidence type="ECO:0000259" key="8">
    <source>
        <dbReference type="PROSITE" id="PS50109"/>
    </source>
</evidence>
<dbReference type="InterPro" id="IPR036097">
    <property type="entry name" value="HisK_dim/P_sf"/>
</dbReference>
<evidence type="ECO:0000256" key="6">
    <source>
        <dbReference type="ARBA" id="ARBA00023012"/>
    </source>
</evidence>
<keyword evidence="6" id="KW-0902">Two-component regulatory system</keyword>
<evidence type="ECO:0000259" key="10">
    <source>
        <dbReference type="PROSITE" id="PS50113"/>
    </source>
</evidence>
<keyword evidence="4 11" id="KW-0808">Transferase</keyword>
<dbReference type="Gene3D" id="1.10.287.130">
    <property type="match status" value="1"/>
</dbReference>
<dbReference type="PROSITE" id="PS50112">
    <property type="entry name" value="PAS"/>
    <property type="match status" value="1"/>
</dbReference>
<evidence type="ECO:0000256" key="4">
    <source>
        <dbReference type="ARBA" id="ARBA00022679"/>
    </source>
</evidence>
<keyword evidence="7" id="KW-0175">Coiled coil</keyword>
<dbReference type="SMART" id="SM00065">
    <property type="entry name" value="GAF"/>
    <property type="match status" value="1"/>
</dbReference>
<dbReference type="InterPro" id="IPR000700">
    <property type="entry name" value="PAS-assoc_C"/>
</dbReference>
<dbReference type="CDD" id="cd00130">
    <property type="entry name" value="PAS"/>
    <property type="match status" value="1"/>
</dbReference>
<dbReference type="InterPro" id="IPR003661">
    <property type="entry name" value="HisK_dim/P_dom"/>
</dbReference>
<dbReference type="SUPFAM" id="SSF55874">
    <property type="entry name" value="ATPase domain of HSP90 chaperone/DNA topoisomerase II/histidine kinase"/>
    <property type="match status" value="1"/>
</dbReference>
<dbReference type="Pfam" id="PF02518">
    <property type="entry name" value="HATPase_c"/>
    <property type="match status" value="1"/>
</dbReference>
<dbReference type="InterPro" id="IPR029016">
    <property type="entry name" value="GAF-like_dom_sf"/>
</dbReference>
<dbReference type="CDD" id="cd00082">
    <property type="entry name" value="HisKA"/>
    <property type="match status" value="1"/>
</dbReference>
<reference evidence="11 12" key="1">
    <citation type="journal article" date="2013" name="Genome Announc.">
        <title>Draft Genome Sequence of Cesiribacter andamanensis Strain AMV16T, Isolated from a Soil Sample from a Mud Volcano in the Andaman Islands, India.</title>
        <authorList>
            <person name="Shivaji S."/>
            <person name="Ara S."/>
            <person name="Begum Z."/>
            <person name="Srinivas T.N."/>
            <person name="Singh A."/>
            <person name="Kumar Pinnaka A."/>
        </authorList>
    </citation>
    <scope>NUCLEOTIDE SEQUENCE [LARGE SCALE GENOMIC DNA]</scope>
    <source>
        <strain evidence="11 12">AMV16</strain>
    </source>
</reference>
<dbReference type="CDD" id="cd00075">
    <property type="entry name" value="HATPase"/>
    <property type="match status" value="1"/>
</dbReference>
<dbReference type="EC" id="2.7.13.3" evidence="2"/>
<dbReference type="PROSITE" id="PS50113">
    <property type="entry name" value="PAC"/>
    <property type="match status" value="1"/>
</dbReference>
<dbReference type="InterPro" id="IPR035965">
    <property type="entry name" value="PAS-like_dom_sf"/>
</dbReference>
<protein>
    <recommendedName>
        <fullName evidence="2">histidine kinase</fullName>
        <ecNumber evidence="2">2.7.13.3</ecNumber>
    </recommendedName>
</protein>
<dbReference type="GO" id="GO:0000155">
    <property type="term" value="F:phosphorelay sensor kinase activity"/>
    <property type="evidence" value="ECO:0007669"/>
    <property type="project" value="InterPro"/>
</dbReference>
<dbReference type="InterPro" id="IPR003594">
    <property type="entry name" value="HATPase_dom"/>
</dbReference>
<gene>
    <name evidence="11" type="primary">arcB_4</name>
    <name evidence="11" type="ORF">ADICEAN_02359</name>
</gene>
<keyword evidence="3" id="KW-0597">Phosphoprotein</keyword>
<dbReference type="Pfam" id="PF00512">
    <property type="entry name" value="HisKA"/>
    <property type="match status" value="1"/>
</dbReference>
<keyword evidence="5" id="KW-0418">Kinase</keyword>
<dbReference type="Gene3D" id="3.30.565.10">
    <property type="entry name" value="Histidine kinase-like ATPase, C-terminal domain"/>
    <property type="match status" value="1"/>
</dbReference>
<dbReference type="SUPFAM" id="SSF55785">
    <property type="entry name" value="PYP-like sensor domain (PAS domain)"/>
    <property type="match status" value="1"/>
</dbReference>
<evidence type="ECO:0000313" key="12">
    <source>
        <dbReference type="Proteomes" id="UP000011910"/>
    </source>
</evidence>
<dbReference type="AlphaFoldDB" id="M7N5I1"/>
<feature type="domain" description="PAS" evidence="9">
    <location>
        <begin position="199"/>
        <end position="271"/>
    </location>
</feature>
<organism evidence="11 12">
    <name type="scientific">Cesiribacter andamanensis AMV16</name>
    <dbReference type="NCBI Taxonomy" id="1279009"/>
    <lineage>
        <taxon>Bacteria</taxon>
        <taxon>Pseudomonadati</taxon>
        <taxon>Bacteroidota</taxon>
        <taxon>Cytophagia</taxon>
        <taxon>Cytophagales</taxon>
        <taxon>Cesiribacteraceae</taxon>
        <taxon>Cesiribacter</taxon>
    </lineage>
</organism>
<dbReference type="EMBL" id="AODQ01000056">
    <property type="protein sequence ID" value="EMR02486.1"/>
    <property type="molecule type" value="Genomic_DNA"/>
</dbReference>
<evidence type="ECO:0000256" key="7">
    <source>
        <dbReference type="SAM" id="Coils"/>
    </source>
</evidence>
<sequence>MPLASFFPDRTKPTSPMEAANIFNNEEERLQELLKYDILDTPQEEDFENIVRMACQSCQTPMALITLLDDCRQWFKARVGVKFKETPKDAAFCSYAIRQSDVLVVEDTHLDPRFIHNPLVLGEPYIRFYAGVPLQTPAGYNLGTLCVLANHPRSISEEQLFSLKTLARYVVQLLELRYREKSLTGVWQEFSDWRSRVEQQQQVFTMAHIAAGVGIYELDMLSGALQVSNGFCTLVGWQRAKQYTREDFMRLVDPDELPRVEQEIRAALEAKEHFEIEYCCWLESGKRIFIRSSGQIICNEEGDPHRLVGVMQDISERKEYERQLEAQNRELIKVNQELDNFVYRVSHDLRAPMTSVLGLTELLLSYEKDPEQIRSMLLMIRKSLQKQDKFIRDILDYSRNARLEVKPEVVDINELTTEIVSQLQPATEAGSVALQVSQNGQGPFVTDRYRLGVILSNLLSNSFKYQQTSRNKESPWIKVQLELSPDTALLRIADNGMGIPQEHQPRIFDMFYRATDAQPGSGLGLYIVKETVSKLQGSIRISSEQNKGTEVVLELPNLSPP</sequence>
<dbReference type="PANTHER" id="PTHR43711:SF31">
    <property type="entry name" value="HISTIDINE KINASE"/>
    <property type="match status" value="1"/>
</dbReference>
<evidence type="ECO:0000313" key="11">
    <source>
        <dbReference type="EMBL" id="EMR02486.1"/>
    </source>
</evidence>
<comment type="catalytic activity">
    <reaction evidence="1">
        <text>ATP + protein L-histidine = ADP + protein N-phospho-L-histidine.</text>
        <dbReference type="EC" id="2.7.13.3"/>
    </reaction>
</comment>
<dbReference type="Pfam" id="PF01590">
    <property type="entry name" value="GAF"/>
    <property type="match status" value="1"/>
</dbReference>
<name>M7N5I1_9BACT</name>
<dbReference type="PRINTS" id="PR00344">
    <property type="entry name" value="BCTRLSENSOR"/>
</dbReference>
<evidence type="ECO:0000256" key="3">
    <source>
        <dbReference type="ARBA" id="ARBA00022553"/>
    </source>
</evidence>
<dbReference type="SMART" id="SM00387">
    <property type="entry name" value="HATPase_c"/>
    <property type="match status" value="1"/>
</dbReference>